<dbReference type="Proteomes" id="UP000094769">
    <property type="component" value="Unassembled WGS sequence"/>
</dbReference>
<dbReference type="InterPro" id="IPR011577">
    <property type="entry name" value="Cyt_b561_bac/Ni-Hgenase"/>
</dbReference>
<keyword evidence="7" id="KW-0479">Metal-binding</keyword>
<keyword evidence="16" id="KW-1185">Reference proteome</keyword>
<evidence type="ECO:0000256" key="5">
    <source>
        <dbReference type="ARBA" id="ARBA00022617"/>
    </source>
</evidence>
<evidence type="ECO:0000256" key="8">
    <source>
        <dbReference type="ARBA" id="ARBA00022982"/>
    </source>
</evidence>
<evidence type="ECO:0000256" key="4">
    <source>
        <dbReference type="ARBA" id="ARBA00022475"/>
    </source>
</evidence>
<evidence type="ECO:0000256" key="3">
    <source>
        <dbReference type="ARBA" id="ARBA00022448"/>
    </source>
</evidence>
<dbReference type="PANTHER" id="PTHR30529">
    <property type="entry name" value="CYTOCHROME B561"/>
    <property type="match status" value="1"/>
</dbReference>
<dbReference type="AlphaFoldDB" id="A0A7Z0VN33"/>
<feature type="domain" description="Cytochrome b561 bacterial/Ni-hydrogenase" evidence="14">
    <location>
        <begin position="9"/>
        <end position="180"/>
    </location>
</feature>
<proteinExistence type="inferred from homology"/>
<sequence length="181" mass="21159">MRLANDRENYGLVAILLHWLVALVIYGLFGLGIWMRDLGYYDPWYQLGPWWHKGIGVMLFFVFVLRLAWRFITPRPDHLPTHKPYERWAASLVHWLFYLLILIVMISGYLITTADGRSLEVFDWFEIPATLSGIDGQEDIAGKIHLYLAWGIVLLSLLHTLAALKHHFFDHDRSLKRMLGI</sequence>
<organism evidence="15 16">
    <name type="scientific">Candidatus Thiodiazotropha endolucinida</name>
    <dbReference type="NCBI Taxonomy" id="1655433"/>
    <lineage>
        <taxon>Bacteria</taxon>
        <taxon>Pseudomonadati</taxon>
        <taxon>Pseudomonadota</taxon>
        <taxon>Gammaproteobacteria</taxon>
        <taxon>Chromatiales</taxon>
        <taxon>Sedimenticolaceae</taxon>
        <taxon>Candidatus Thiodiazotropha</taxon>
    </lineage>
</organism>
<dbReference type="InterPro" id="IPR052168">
    <property type="entry name" value="Cytochrome_b561_oxidase"/>
</dbReference>
<feature type="transmembrane region" description="Helical" evidence="13">
    <location>
        <begin position="92"/>
        <end position="111"/>
    </location>
</feature>
<dbReference type="GO" id="GO:0009055">
    <property type="term" value="F:electron transfer activity"/>
    <property type="evidence" value="ECO:0007669"/>
    <property type="project" value="InterPro"/>
</dbReference>
<keyword evidence="4" id="KW-1003">Cell membrane</keyword>
<keyword evidence="6 13" id="KW-0812">Transmembrane</keyword>
<feature type="transmembrane region" description="Helical" evidence="13">
    <location>
        <begin position="12"/>
        <end position="34"/>
    </location>
</feature>
<keyword evidence="5" id="KW-0349">Heme</keyword>
<reference evidence="15 16" key="1">
    <citation type="submission" date="2016-06" db="EMBL/GenBank/DDBJ databases">
        <title>Genome sequence of endosymbiont of Candidatus Endolucinida thiodiazotropha.</title>
        <authorList>
            <person name="Poehlein A."/>
            <person name="Koenig S."/>
            <person name="Heiden S.E."/>
            <person name="Thuermer A."/>
            <person name="Voget S."/>
            <person name="Daniel R."/>
            <person name="Markert S."/>
            <person name="Gros O."/>
            <person name="Schweder T."/>
        </authorList>
    </citation>
    <scope>NUCLEOTIDE SEQUENCE [LARGE SCALE GENOMIC DNA]</scope>
    <source>
        <strain evidence="15 16">COS</strain>
    </source>
</reference>
<evidence type="ECO:0000256" key="7">
    <source>
        <dbReference type="ARBA" id="ARBA00022723"/>
    </source>
</evidence>
<comment type="caution">
    <text evidence="15">The sequence shown here is derived from an EMBL/GenBank/DDBJ whole genome shotgun (WGS) entry which is preliminary data.</text>
</comment>
<evidence type="ECO:0000256" key="1">
    <source>
        <dbReference type="ARBA" id="ARBA00001970"/>
    </source>
</evidence>
<dbReference type="Pfam" id="PF01292">
    <property type="entry name" value="Ni_hydr_CYTB"/>
    <property type="match status" value="1"/>
</dbReference>
<dbReference type="Gene3D" id="1.20.950.20">
    <property type="entry name" value="Transmembrane di-heme cytochromes, Chain C"/>
    <property type="match status" value="1"/>
</dbReference>
<comment type="subcellular location">
    <subcellularLocation>
        <location evidence="2">Cell membrane</location>
        <topology evidence="2">Multi-pass membrane protein</topology>
    </subcellularLocation>
</comment>
<dbReference type="GO" id="GO:0020037">
    <property type="term" value="F:heme binding"/>
    <property type="evidence" value="ECO:0007669"/>
    <property type="project" value="TreeGrafter"/>
</dbReference>
<dbReference type="InterPro" id="IPR016174">
    <property type="entry name" value="Di-haem_cyt_TM"/>
</dbReference>
<comment type="similarity">
    <text evidence="12">Belongs to the cytochrome b561 family.</text>
</comment>
<dbReference type="EMBL" id="MARB01000007">
    <property type="protein sequence ID" value="ODJ88174.1"/>
    <property type="molecule type" value="Genomic_DNA"/>
</dbReference>
<dbReference type="GO" id="GO:0046872">
    <property type="term" value="F:metal ion binding"/>
    <property type="evidence" value="ECO:0007669"/>
    <property type="project" value="UniProtKB-KW"/>
</dbReference>
<evidence type="ECO:0000256" key="11">
    <source>
        <dbReference type="ARBA" id="ARBA00023136"/>
    </source>
</evidence>
<keyword evidence="9 13" id="KW-1133">Transmembrane helix</keyword>
<evidence type="ECO:0000256" key="9">
    <source>
        <dbReference type="ARBA" id="ARBA00022989"/>
    </source>
</evidence>
<evidence type="ECO:0000259" key="14">
    <source>
        <dbReference type="Pfam" id="PF01292"/>
    </source>
</evidence>
<evidence type="ECO:0000256" key="12">
    <source>
        <dbReference type="ARBA" id="ARBA00037975"/>
    </source>
</evidence>
<dbReference type="RefSeq" id="WP_069123411.1">
    <property type="nucleotide sequence ID" value="NZ_MARB01000007.1"/>
</dbReference>
<comment type="cofactor">
    <cofactor evidence="1">
        <name>heme b</name>
        <dbReference type="ChEBI" id="CHEBI:60344"/>
    </cofactor>
</comment>
<keyword evidence="11 13" id="KW-0472">Membrane</keyword>
<evidence type="ECO:0000313" key="15">
    <source>
        <dbReference type="EMBL" id="ODJ88174.1"/>
    </source>
</evidence>
<keyword evidence="3" id="KW-0813">Transport</keyword>
<dbReference type="GO" id="GO:0005886">
    <property type="term" value="C:plasma membrane"/>
    <property type="evidence" value="ECO:0007669"/>
    <property type="project" value="UniProtKB-SubCell"/>
</dbReference>
<gene>
    <name evidence="15" type="ORF">CODIS_15870</name>
</gene>
<feature type="transmembrane region" description="Helical" evidence="13">
    <location>
        <begin position="54"/>
        <end position="72"/>
    </location>
</feature>
<feature type="transmembrane region" description="Helical" evidence="13">
    <location>
        <begin position="144"/>
        <end position="164"/>
    </location>
</feature>
<evidence type="ECO:0000256" key="6">
    <source>
        <dbReference type="ARBA" id="ARBA00022692"/>
    </source>
</evidence>
<dbReference type="GO" id="GO:0022904">
    <property type="term" value="P:respiratory electron transport chain"/>
    <property type="evidence" value="ECO:0007669"/>
    <property type="project" value="InterPro"/>
</dbReference>
<evidence type="ECO:0000256" key="10">
    <source>
        <dbReference type="ARBA" id="ARBA00023004"/>
    </source>
</evidence>
<evidence type="ECO:0000313" key="16">
    <source>
        <dbReference type="Proteomes" id="UP000094769"/>
    </source>
</evidence>
<protein>
    <recommendedName>
        <fullName evidence="14">Cytochrome b561 bacterial/Ni-hydrogenase domain-containing protein</fullName>
    </recommendedName>
</protein>
<dbReference type="PANTHER" id="PTHR30529:SF1">
    <property type="entry name" value="CYTOCHROME B561 HOMOLOG 2"/>
    <property type="match status" value="1"/>
</dbReference>
<dbReference type="OrthoDB" id="9793784at2"/>
<accession>A0A7Z0VN33</accession>
<keyword evidence="8" id="KW-0249">Electron transport</keyword>
<evidence type="ECO:0000256" key="2">
    <source>
        <dbReference type="ARBA" id="ARBA00004651"/>
    </source>
</evidence>
<dbReference type="SUPFAM" id="SSF81342">
    <property type="entry name" value="Transmembrane di-heme cytochromes"/>
    <property type="match status" value="1"/>
</dbReference>
<evidence type="ECO:0000256" key="13">
    <source>
        <dbReference type="SAM" id="Phobius"/>
    </source>
</evidence>
<keyword evidence="10" id="KW-0408">Iron</keyword>
<name>A0A7Z0VN33_9GAMM</name>